<keyword evidence="10 13" id="KW-1278">Translocase</keyword>
<evidence type="ECO:0000256" key="5">
    <source>
        <dbReference type="ARBA" id="ARBA00022490"/>
    </source>
</evidence>
<dbReference type="PROSITE" id="PS51192">
    <property type="entry name" value="HELICASE_ATP_BIND_1"/>
    <property type="match status" value="1"/>
</dbReference>
<organism evidence="18 19">
    <name type="scientific">Candidatus Synchoanobacter obligatus</name>
    <dbReference type="NCBI Taxonomy" id="2919597"/>
    <lineage>
        <taxon>Bacteria</taxon>
        <taxon>Pseudomonadati</taxon>
        <taxon>Pseudomonadota</taxon>
        <taxon>Gammaproteobacteria</taxon>
        <taxon>Candidatus Comchoanobacterales</taxon>
        <taxon>Candidatus Comchoanobacteraceae</taxon>
        <taxon>Candidatus Synchoanobacter</taxon>
    </lineage>
</organism>
<dbReference type="PROSITE" id="PS51196">
    <property type="entry name" value="SECA_MOTOR_DEAD"/>
    <property type="match status" value="1"/>
</dbReference>
<keyword evidence="5 13" id="KW-0963">Cytoplasm</keyword>
<dbReference type="SMART" id="SM00957">
    <property type="entry name" value="SecA_DEAD"/>
    <property type="match status" value="1"/>
</dbReference>
<accession>A0ABT1L4I0</accession>
<dbReference type="SUPFAM" id="SSF81886">
    <property type="entry name" value="Helical scaffold and wing domains of SecA"/>
    <property type="match status" value="1"/>
</dbReference>
<dbReference type="NCBIfam" id="NF009538">
    <property type="entry name" value="PRK12904.1"/>
    <property type="match status" value="1"/>
</dbReference>
<evidence type="ECO:0000256" key="3">
    <source>
        <dbReference type="ARBA" id="ARBA00022448"/>
    </source>
</evidence>
<dbReference type="PRINTS" id="PR00906">
    <property type="entry name" value="SECA"/>
</dbReference>
<feature type="binding site" evidence="13">
    <location>
        <begin position="107"/>
        <end position="111"/>
    </location>
    <ligand>
        <name>ATP</name>
        <dbReference type="ChEBI" id="CHEBI:30616"/>
    </ligand>
</feature>
<dbReference type="PANTHER" id="PTHR30612">
    <property type="entry name" value="SECA INNER MEMBRANE COMPONENT OF SEC PROTEIN SECRETION SYSTEM"/>
    <property type="match status" value="1"/>
</dbReference>
<dbReference type="InterPro" id="IPR036670">
    <property type="entry name" value="SecA_X-link_sf"/>
</dbReference>
<comment type="similarity">
    <text evidence="2 13 14">Belongs to the SecA family.</text>
</comment>
<dbReference type="InterPro" id="IPR011130">
    <property type="entry name" value="SecA_preprotein_X-link_dom"/>
</dbReference>
<feature type="binding site" evidence="13">
    <location>
        <position position="508"/>
    </location>
    <ligand>
        <name>ATP</name>
        <dbReference type="ChEBI" id="CHEBI:30616"/>
    </ligand>
</feature>
<comment type="catalytic activity">
    <reaction evidence="13">
        <text>ATP + H2O + cellular proteinSide 1 = ADP + phosphate + cellular proteinSide 2.</text>
        <dbReference type="EC" id="7.4.2.8"/>
    </reaction>
</comment>
<evidence type="ECO:0000256" key="2">
    <source>
        <dbReference type="ARBA" id="ARBA00007650"/>
    </source>
</evidence>
<keyword evidence="12 13" id="KW-0472">Membrane</keyword>
<keyword evidence="6" id="KW-0997">Cell inner membrane</keyword>
<comment type="function">
    <text evidence="13">Part of the Sec protein translocase complex. Interacts with the SecYEG preprotein conducting channel. Has a central role in coupling the hydrolysis of ATP to the transfer of proteins into and across the cell membrane, serving both as a receptor for the preprotein-SecB complex and as an ATP-driven molecular motor driving the stepwise translocation of polypeptide chains across the membrane.</text>
</comment>
<evidence type="ECO:0000313" key="18">
    <source>
        <dbReference type="EMBL" id="MCP8352061.1"/>
    </source>
</evidence>
<evidence type="ECO:0000256" key="11">
    <source>
        <dbReference type="ARBA" id="ARBA00023010"/>
    </source>
</evidence>
<evidence type="ECO:0000256" key="14">
    <source>
        <dbReference type="RuleBase" id="RU003874"/>
    </source>
</evidence>
<evidence type="ECO:0000256" key="10">
    <source>
        <dbReference type="ARBA" id="ARBA00022967"/>
    </source>
</evidence>
<keyword evidence="3 13" id="KW-0813">Transport</keyword>
<evidence type="ECO:0000313" key="19">
    <source>
        <dbReference type="Proteomes" id="UP001320768"/>
    </source>
</evidence>
<comment type="subunit">
    <text evidence="13">Monomer and homodimer. Part of the essential Sec protein translocation apparatus which comprises SecA, SecYEG and auxiliary proteins SecDF-YajC and YidC.</text>
</comment>
<dbReference type="HAMAP" id="MF_01382">
    <property type="entry name" value="SecA"/>
    <property type="match status" value="1"/>
</dbReference>
<gene>
    <name evidence="13 18" type="primary">secA</name>
    <name evidence="18" type="ORF">MKS91_02010</name>
</gene>
<evidence type="ECO:0000256" key="8">
    <source>
        <dbReference type="ARBA" id="ARBA00022840"/>
    </source>
</evidence>
<dbReference type="NCBIfam" id="NF006630">
    <property type="entry name" value="PRK09200.1"/>
    <property type="match status" value="1"/>
</dbReference>
<evidence type="ECO:0000256" key="12">
    <source>
        <dbReference type="ARBA" id="ARBA00023136"/>
    </source>
</evidence>
<dbReference type="Pfam" id="PF07516">
    <property type="entry name" value="SecA_SW"/>
    <property type="match status" value="1"/>
</dbReference>
<dbReference type="InterPro" id="IPR020937">
    <property type="entry name" value="SecA_CS"/>
</dbReference>
<feature type="domain" description="Helicase C-terminal" evidence="16">
    <location>
        <begin position="418"/>
        <end position="614"/>
    </location>
</feature>
<dbReference type="InterPro" id="IPR014001">
    <property type="entry name" value="Helicase_ATP-bd"/>
</dbReference>
<dbReference type="CDD" id="cd18803">
    <property type="entry name" value="SF2_C_secA"/>
    <property type="match status" value="1"/>
</dbReference>
<evidence type="ECO:0000256" key="1">
    <source>
        <dbReference type="ARBA" id="ARBA00004170"/>
    </source>
</evidence>
<dbReference type="RefSeq" id="WP_258569171.1">
    <property type="nucleotide sequence ID" value="NZ_JAKUDN010000002.1"/>
</dbReference>
<protein>
    <recommendedName>
        <fullName evidence="13 14">Protein translocase subunit SecA</fullName>
        <ecNumber evidence="13">7.4.2.8</ecNumber>
    </recommendedName>
</protein>
<dbReference type="InterPro" id="IPR014018">
    <property type="entry name" value="SecA_motor_DEAD"/>
</dbReference>
<feature type="binding site" evidence="13">
    <location>
        <position position="89"/>
    </location>
    <ligand>
        <name>ATP</name>
        <dbReference type="ChEBI" id="CHEBI:30616"/>
    </ligand>
</feature>
<evidence type="ECO:0000256" key="13">
    <source>
        <dbReference type="HAMAP-Rule" id="MF_01382"/>
    </source>
</evidence>
<evidence type="ECO:0000259" key="15">
    <source>
        <dbReference type="PROSITE" id="PS51192"/>
    </source>
</evidence>
<evidence type="ECO:0000256" key="7">
    <source>
        <dbReference type="ARBA" id="ARBA00022741"/>
    </source>
</evidence>
<dbReference type="PROSITE" id="PS51194">
    <property type="entry name" value="HELICASE_CTER"/>
    <property type="match status" value="1"/>
</dbReference>
<dbReference type="InterPro" id="IPR011115">
    <property type="entry name" value="SecA_DEAD"/>
</dbReference>
<dbReference type="InterPro" id="IPR027417">
    <property type="entry name" value="P-loop_NTPase"/>
</dbReference>
<dbReference type="SUPFAM" id="SSF52540">
    <property type="entry name" value="P-loop containing nucleoside triphosphate hydrolases"/>
    <property type="match status" value="2"/>
</dbReference>
<dbReference type="PANTHER" id="PTHR30612:SF0">
    <property type="entry name" value="CHLOROPLAST PROTEIN-TRANSPORTING ATPASE"/>
    <property type="match status" value="1"/>
</dbReference>
<proteinExistence type="inferred from homology"/>
<dbReference type="InterPro" id="IPR044722">
    <property type="entry name" value="SecA_SF2_C"/>
</dbReference>
<dbReference type="Pfam" id="PF07517">
    <property type="entry name" value="SecA_DEAD"/>
    <property type="match status" value="1"/>
</dbReference>
<keyword evidence="7 13" id="KW-0547">Nucleotide-binding</keyword>
<evidence type="ECO:0000256" key="4">
    <source>
        <dbReference type="ARBA" id="ARBA00022475"/>
    </source>
</evidence>
<keyword evidence="11 13" id="KW-0811">Translocation</keyword>
<reference evidence="18 19" key="1">
    <citation type="journal article" date="2022" name="Nat. Microbiol.">
        <title>The microbiome of a bacterivorous marine choanoflagellate contains a resource-demanding obligate bacterial associate.</title>
        <authorList>
            <person name="Needham D.M."/>
            <person name="Poirier C."/>
            <person name="Bachy C."/>
            <person name="George E.E."/>
            <person name="Wilken S."/>
            <person name="Yung C.C.M."/>
            <person name="Limardo A.J."/>
            <person name="Morando M."/>
            <person name="Sudek L."/>
            <person name="Malmstrom R.R."/>
            <person name="Keeling P.J."/>
            <person name="Santoro A.E."/>
            <person name="Worden A.Z."/>
        </authorList>
    </citation>
    <scope>NUCLEOTIDE SEQUENCE [LARGE SCALE GENOMIC DNA]</scope>
    <source>
        <strain evidence="18 19">Comchoano-2</strain>
    </source>
</reference>
<feature type="domain" description="Helicase ATP-binding" evidence="15">
    <location>
        <begin position="91"/>
        <end position="249"/>
    </location>
</feature>
<keyword evidence="19" id="KW-1185">Reference proteome</keyword>
<evidence type="ECO:0000259" key="16">
    <source>
        <dbReference type="PROSITE" id="PS51194"/>
    </source>
</evidence>
<dbReference type="SUPFAM" id="SSF81767">
    <property type="entry name" value="Pre-protein crosslinking domain of SecA"/>
    <property type="match status" value="1"/>
</dbReference>
<keyword evidence="4 13" id="KW-1003">Cell membrane</keyword>
<dbReference type="EMBL" id="JAKUDN010000002">
    <property type="protein sequence ID" value="MCP8352061.1"/>
    <property type="molecule type" value="Genomic_DNA"/>
</dbReference>
<dbReference type="Proteomes" id="UP001320768">
    <property type="component" value="Unassembled WGS sequence"/>
</dbReference>
<sequence>MPSFGKILAKIFGTRNDRMLSSLQPTVAAVESYEEKMKALSDEDLKAYTQQFKLQLSEGKNLDDILPEAFAVVREASVRVLGMKHFKVQVIGGIALHKGWISEAKTGEGKTLMATLPCYLNALTGKGVHVIVPNAYLAQRDAEEMGKIHQFLGLSVAAVTADDSFEDKKTAYQSDIVYTTNHAMGFDYLRDNMRSSNENKLIPGLNFCIVDEVDSILIDDARTPLIITGPSDTSSELYAHIYKLIDTLSVNTEQSPGDVEVNLKDKQVFLSERGQDVVQESLTHDGHISEGSSLFDLENTTISHYISACLKGKYLFQLDVEYVIDDDQIVIIDESTGRKATGRRWGNGIHQAVEAKEGVEIRPETQTLASITYQNLFRQYAKLSGMTGTADTEATELKDIYGLDVLVIPPNKPLARVDLSDVVYLTHSEKTHAIVEEVKSRHENKQPILIGTASIEYSEQLSTHLKKEGIPHQVLNAKYHEKEAQIILEAGRLGAVTIATNMAGRGTDIVLGGCRLTNKEWEEEHAAVLKAGGLHVLGTERHESRRIDNQLRGRSGRQGDVGSSQFYLSFDDRLIKRFASESIVKMLKKLGEEDEPISAPILTRSIENAQKNVESKYYDARREVLKLDDVANHQRQIIYDQRNELLATESISEIIEGMTAFAAQALCTQFLGEEDAATQRNLKGLTQTLNDQYHIEASFSSSDSIAITQEKVKKSILDALANKSILYGEERFKELEKKALLFVLDQCWKEHLSAMDHLKQGINFRSYAQKNPTHEYKKDSFALFEAMLRKIKTHTLQKLCQLQVPKPAPAYRAGAYAIHINPRNEHA</sequence>
<dbReference type="SMART" id="SM00958">
    <property type="entry name" value="SecA_PP_bind"/>
    <property type="match status" value="1"/>
</dbReference>
<dbReference type="InterPro" id="IPR036266">
    <property type="entry name" value="SecA_Wing/Scaffold_sf"/>
</dbReference>
<dbReference type="InterPro" id="IPR000185">
    <property type="entry name" value="SecA"/>
</dbReference>
<dbReference type="EC" id="7.4.2.8" evidence="13"/>
<dbReference type="InterPro" id="IPR001650">
    <property type="entry name" value="Helicase_C-like"/>
</dbReference>
<comment type="subcellular location">
    <subcellularLocation>
        <location evidence="13">Cell membrane</location>
        <topology evidence="13">Peripheral membrane protein</topology>
        <orientation evidence="13">Cytoplasmic side</orientation>
    </subcellularLocation>
    <subcellularLocation>
        <location evidence="13">Cytoplasm</location>
    </subcellularLocation>
    <subcellularLocation>
        <location evidence="1">Membrane</location>
        <topology evidence="1">Peripheral membrane protein</topology>
    </subcellularLocation>
    <text evidence="13">Distribution is 50-50.</text>
</comment>
<dbReference type="Gene3D" id="3.40.50.300">
    <property type="entry name" value="P-loop containing nucleotide triphosphate hydrolases"/>
    <property type="match status" value="3"/>
</dbReference>
<feature type="domain" description="SecA family profile" evidence="17">
    <location>
        <begin position="5"/>
        <end position="599"/>
    </location>
</feature>
<dbReference type="NCBIfam" id="TIGR00963">
    <property type="entry name" value="secA"/>
    <property type="match status" value="1"/>
</dbReference>
<evidence type="ECO:0000256" key="6">
    <source>
        <dbReference type="ARBA" id="ARBA00022519"/>
    </source>
</evidence>
<dbReference type="Gene3D" id="3.90.1440.10">
    <property type="entry name" value="SecA, preprotein cross-linking domain"/>
    <property type="match status" value="1"/>
</dbReference>
<dbReference type="Gene3D" id="1.10.3060.10">
    <property type="entry name" value="Helical scaffold and wing domains of SecA"/>
    <property type="match status" value="1"/>
</dbReference>
<comment type="caution">
    <text evidence="18">The sequence shown here is derived from an EMBL/GenBank/DDBJ whole genome shotgun (WGS) entry which is preliminary data.</text>
</comment>
<evidence type="ECO:0000256" key="9">
    <source>
        <dbReference type="ARBA" id="ARBA00022927"/>
    </source>
</evidence>
<dbReference type="PROSITE" id="PS01312">
    <property type="entry name" value="SECA"/>
    <property type="match status" value="1"/>
</dbReference>
<name>A0ABT1L4I0_9GAMM</name>
<dbReference type="InterPro" id="IPR011116">
    <property type="entry name" value="SecA_Wing/Scaffold"/>
</dbReference>
<dbReference type="Pfam" id="PF21090">
    <property type="entry name" value="P-loop_SecA"/>
    <property type="match status" value="2"/>
</dbReference>
<dbReference type="Pfam" id="PF01043">
    <property type="entry name" value="SecA_PP_bind"/>
    <property type="match status" value="1"/>
</dbReference>
<dbReference type="CDD" id="cd17928">
    <property type="entry name" value="DEXDc_SecA"/>
    <property type="match status" value="1"/>
</dbReference>
<keyword evidence="8 13" id="KW-0067">ATP-binding</keyword>
<keyword evidence="9 13" id="KW-0653">Protein transport</keyword>
<evidence type="ECO:0000259" key="17">
    <source>
        <dbReference type="PROSITE" id="PS51196"/>
    </source>
</evidence>